<evidence type="ECO:0000313" key="1">
    <source>
        <dbReference type="EMBL" id="JAP17025.1"/>
    </source>
</evidence>
<accession>A0A0V0H9C5</accession>
<reference evidence="1" key="1">
    <citation type="submission" date="2015-12" db="EMBL/GenBank/DDBJ databases">
        <title>Gene expression during late stages of embryo sac development: a critical building block for successful pollen-pistil interactions.</title>
        <authorList>
            <person name="Liu Y."/>
            <person name="Joly V."/>
            <person name="Sabar M."/>
            <person name="Matton D.P."/>
        </authorList>
    </citation>
    <scope>NUCLEOTIDE SEQUENCE</scope>
</reference>
<organism evidence="1">
    <name type="scientific">Solanum chacoense</name>
    <name type="common">Chaco potato</name>
    <dbReference type="NCBI Taxonomy" id="4108"/>
    <lineage>
        <taxon>Eukaryota</taxon>
        <taxon>Viridiplantae</taxon>
        <taxon>Streptophyta</taxon>
        <taxon>Embryophyta</taxon>
        <taxon>Tracheophyta</taxon>
        <taxon>Spermatophyta</taxon>
        <taxon>Magnoliopsida</taxon>
        <taxon>eudicotyledons</taxon>
        <taxon>Gunneridae</taxon>
        <taxon>Pentapetalae</taxon>
        <taxon>asterids</taxon>
        <taxon>lamiids</taxon>
        <taxon>Solanales</taxon>
        <taxon>Solanaceae</taxon>
        <taxon>Solanoideae</taxon>
        <taxon>Solaneae</taxon>
        <taxon>Solanum</taxon>
    </lineage>
</organism>
<sequence length="70" mass="7923">MSGILSLKGVNPIYVLCQKFIHLPLPPFNLHFKRMHPIDSLWLSNPIHESHNLSVPSVSLPILADTTFIH</sequence>
<protein>
    <submittedName>
        <fullName evidence="1">Putative ovule protein</fullName>
    </submittedName>
</protein>
<dbReference type="AlphaFoldDB" id="A0A0V0H9C5"/>
<dbReference type="EMBL" id="GEDG01023049">
    <property type="protein sequence ID" value="JAP17025.1"/>
    <property type="molecule type" value="Transcribed_RNA"/>
</dbReference>
<proteinExistence type="predicted"/>
<name>A0A0V0H9C5_SOLCH</name>